<feature type="domain" description="Plastocyanin-like" evidence="4">
    <location>
        <begin position="356"/>
        <end position="516"/>
    </location>
</feature>
<protein>
    <recommendedName>
        <fullName evidence="8">Bilirubin oxidase</fullName>
    </recommendedName>
</protein>
<reference evidence="6 7" key="1">
    <citation type="submission" date="2023-01" db="EMBL/GenBank/DDBJ databases">
        <title>Analysis of 21 Apiospora genomes using comparative genomics revels a genus with tremendous synthesis potential of carbohydrate active enzymes and secondary metabolites.</title>
        <authorList>
            <person name="Sorensen T."/>
        </authorList>
    </citation>
    <scope>NUCLEOTIDE SEQUENCE [LARGE SCALE GENOMIC DNA]</scope>
    <source>
        <strain evidence="6 7">CBS 83171</strain>
    </source>
</reference>
<dbReference type="EMBL" id="JAQQWM010000009">
    <property type="protein sequence ID" value="KAK8045866.1"/>
    <property type="molecule type" value="Genomic_DNA"/>
</dbReference>
<dbReference type="Pfam" id="PF07731">
    <property type="entry name" value="Cu-oxidase_2"/>
    <property type="match status" value="1"/>
</dbReference>
<evidence type="ECO:0000256" key="1">
    <source>
        <dbReference type="ARBA" id="ARBA00010609"/>
    </source>
</evidence>
<dbReference type="Pfam" id="PF07732">
    <property type="entry name" value="Cu-oxidase_3"/>
    <property type="match status" value="1"/>
</dbReference>
<evidence type="ECO:0000259" key="4">
    <source>
        <dbReference type="Pfam" id="PF07731"/>
    </source>
</evidence>
<evidence type="ECO:0008006" key="8">
    <source>
        <dbReference type="Google" id="ProtNLM"/>
    </source>
</evidence>
<accession>A0ABR1TGU9</accession>
<comment type="caution">
    <text evidence="6">The sequence shown here is derived from an EMBL/GenBank/DDBJ whole genome shotgun (WGS) entry which is preliminary data.</text>
</comment>
<evidence type="ECO:0000256" key="3">
    <source>
        <dbReference type="SAM" id="MobiDB-lite"/>
    </source>
</evidence>
<gene>
    <name evidence="6" type="ORF">PG996_013930</name>
</gene>
<evidence type="ECO:0000259" key="5">
    <source>
        <dbReference type="Pfam" id="PF07732"/>
    </source>
</evidence>
<dbReference type="Gene3D" id="2.60.40.420">
    <property type="entry name" value="Cupredoxins - blue copper proteins"/>
    <property type="match status" value="3"/>
</dbReference>
<feature type="compositionally biased region" description="Low complexity" evidence="3">
    <location>
        <begin position="450"/>
        <end position="460"/>
    </location>
</feature>
<feature type="region of interest" description="Disordered" evidence="3">
    <location>
        <begin position="333"/>
        <end position="353"/>
    </location>
</feature>
<dbReference type="SUPFAM" id="SSF49503">
    <property type="entry name" value="Cupredoxins"/>
    <property type="match status" value="3"/>
</dbReference>
<name>A0ABR1TGU9_9PEZI</name>
<dbReference type="InterPro" id="IPR011706">
    <property type="entry name" value="Cu-oxidase_C"/>
</dbReference>
<dbReference type="InterPro" id="IPR045087">
    <property type="entry name" value="Cu-oxidase_fam"/>
</dbReference>
<comment type="similarity">
    <text evidence="1">Belongs to the multicopper oxidase family.</text>
</comment>
<dbReference type="InterPro" id="IPR008972">
    <property type="entry name" value="Cupredoxin"/>
</dbReference>
<sequence>MSTVPAESHPMRPYSAVTNPVTGNDILYYEVEIRPFDQQIYPDLKPTRLVGYDGISPGPTFIVPRGTETIVRVMNSAELPTAVHLHGSPSRASFDGWAEDVTLPGQYKDYYYPNTEAARMIWYHDHAAGIVSLAPTIFLSINAQTQTAENGYFGQAGAYIITDPAEDSLGLPSGYGVYDIPLILSSKYYNQDGTLRSVRNERLSVWGDIIHVNGQPWPYMDVEPRRYRFRILNAAVSRDWALYWTRLGDDKKLPFQVIASDAGLFTHPVTISDDVLYISVAERYEIIVDFAHYAGQSLELRNLDHAGGIGVDVDFVETGKVMRFNVASKRTDDPSTVPAKLNEHVRFPPGSSETRPVDHHFRFHMSRDEWLINGVAFSDVAHRVLAKVPQGTVEVWELENASPGWTHPIHVHLVDFRVLSRYTNIPGNKANTNNDKVETQSNDDHRSRTSPRSETSTNNRGVMPYESAGLKDVVWLGRGETVLVEAHYRPWSGVYLFHCHNLVHEDHSMMAAFNVTALRDLGYDETTDFSDPMDPRWRARPFDRSDFRDRNGIFGEEAIREKVGGLARQRPYSDLD</sequence>
<evidence type="ECO:0000313" key="6">
    <source>
        <dbReference type="EMBL" id="KAK8045866.1"/>
    </source>
</evidence>
<evidence type="ECO:0000313" key="7">
    <source>
        <dbReference type="Proteomes" id="UP001446871"/>
    </source>
</evidence>
<proteinExistence type="inferred from homology"/>
<feature type="domain" description="Plastocyanin-like" evidence="5">
    <location>
        <begin position="39"/>
        <end position="129"/>
    </location>
</feature>
<keyword evidence="7" id="KW-1185">Reference proteome</keyword>
<feature type="compositionally biased region" description="Basic and acidic residues" evidence="3">
    <location>
        <begin position="435"/>
        <end position="447"/>
    </location>
</feature>
<feature type="compositionally biased region" description="Polar residues" evidence="3">
    <location>
        <begin position="425"/>
        <end position="434"/>
    </location>
</feature>
<evidence type="ECO:0000256" key="2">
    <source>
        <dbReference type="ARBA" id="ARBA00023008"/>
    </source>
</evidence>
<dbReference type="PANTHER" id="PTHR48267">
    <property type="entry name" value="CUPREDOXIN SUPERFAMILY PROTEIN"/>
    <property type="match status" value="1"/>
</dbReference>
<dbReference type="Proteomes" id="UP001446871">
    <property type="component" value="Unassembled WGS sequence"/>
</dbReference>
<feature type="region of interest" description="Disordered" evidence="3">
    <location>
        <begin position="425"/>
        <end position="463"/>
    </location>
</feature>
<keyword evidence="2" id="KW-0186">Copper</keyword>
<dbReference type="PANTHER" id="PTHR48267:SF1">
    <property type="entry name" value="BILIRUBIN OXIDASE"/>
    <property type="match status" value="1"/>
</dbReference>
<organism evidence="6 7">
    <name type="scientific">Apiospora saccharicola</name>
    <dbReference type="NCBI Taxonomy" id="335842"/>
    <lineage>
        <taxon>Eukaryota</taxon>
        <taxon>Fungi</taxon>
        <taxon>Dikarya</taxon>
        <taxon>Ascomycota</taxon>
        <taxon>Pezizomycotina</taxon>
        <taxon>Sordariomycetes</taxon>
        <taxon>Xylariomycetidae</taxon>
        <taxon>Amphisphaeriales</taxon>
        <taxon>Apiosporaceae</taxon>
        <taxon>Apiospora</taxon>
    </lineage>
</organism>
<dbReference type="InterPro" id="IPR011707">
    <property type="entry name" value="Cu-oxidase-like_N"/>
</dbReference>